<evidence type="ECO:0000313" key="4">
    <source>
        <dbReference type="EMBL" id="MDM4016618.1"/>
    </source>
</evidence>
<evidence type="ECO:0000313" key="5">
    <source>
        <dbReference type="Proteomes" id="UP001239462"/>
    </source>
</evidence>
<comment type="caution">
    <text evidence="4">The sequence shown here is derived from an EMBL/GenBank/DDBJ whole genome shotgun (WGS) entry which is preliminary data.</text>
</comment>
<dbReference type="GO" id="GO:0016787">
    <property type="term" value="F:hydrolase activity"/>
    <property type="evidence" value="ECO:0007669"/>
    <property type="project" value="UniProtKB-KW"/>
</dbReference>
<sequence>MTRKIIIDSDPGIDDAVALTMALFDPRLEVLAITATAGTVTAEQATANVGAIISALDPPRYPRFGKASPPEDAAVIDDRFLNGKSGLGNFEVSANARQHLPPSEKVMAELLRANPGEVTIVCLGPLTNLGRLCQRDPSVLQLADKVVISGGAYRNAGNASPVAEFNLHFDPIAAADVFASPTTKSLVPLDVTERISFGVDLLEALPAKYTRAGNLLSQTVPHAFRMSHQRLGRELLPLMDATTIAAVLEPELFDWTEMAGKVETQGVLTCGMTVFDRRLRPEWQTNMEVALKADVEGVKGLILRSLKYAGQHT</sequence>
<organism evidence="4 5">
    <name type="scientific">Roseiconus lacunae</name>
    <dbReference type="NCBI Taxonomy" id="2605694"/>
    <lineage>
        <taxon>Bacteria</taxon>
        <taxon>Pseudomonadati</taxon>
        <taxon>Planctomycetota</taxon>
        <taxon>Planctomycetia</taxon>
        <taxon>Pirellulales</taxon>
        <taxon>Pirellulaceae</taxon>
        <taxon>Roseiconus</taxon>
    </lineage>
</organism>
<dbReference type="InterPro" id="IPR023186">
    <property type="entry name" value="IUNH"/>
</dbReference>
<dbReference type="PANTHER" id="PTHR12304:SF4">
    <property type="entry name" value="URIDINE NUCLEOSIDASE"/>
    <property type="match status" value="1"/>
</dbReference>
<accession>A0ABT7PJE2</accession>
<dbReference type="RefSeq" id="WP_289164266.1">
    <property type="nucleotide sequence ID" value="NZ_JASZZN010000009.1"/>
</dbReference>
<dbReference type="Gene3D" id="3.90.245.10">
    <property type="entry name" value="Ribonucleoside hydrolase-like"/>
    <property type="match status" value="1"/>
</dbReference>
<evidence type="ECO:0000256" key="2">
    <source>
        <dbReference type="ARBA" id="ARBA00023295"/>
    </source>
</evidence>
<dbReference type="InterPro" id="IPR015910">
    <property type="entry name" value="I/U_nuclsd_hydro_CS"/>
</dbReference>
<keyword evidence="1 4" id="KW-0378">Hydrolase</keyword>
<keyword evidence="5" id="KW-1185">Reference proteome</keyword>
<evidence type="ECO:0000256" key="1">
    <source>
        <dbReference type="ARBA" id="ARBA00022801"/>
    </source>
</evidence>
<reference evidence="4 5" key="1">
    <citation type="submission" date="2023-06" db="EMBL/GenBank/DDBJ databases">
        <title>Roseiconus lacunae JC819 isolated from Gulf of Mannar region, Tamil Nadu.</title>
        <authorList>
            <person name="Pk S."/>
            <person name="Ch S."/>
            <person name="Ch V.R."/>
        </authorList>
    </citation>
    <scope>NUCLEOTIDE SEQUENCE [LARGE SCALE GENOMIC DNA]</scope>
    <source>
        <strain evidence="4 5">JC819</strain>
    </source>
</reference>
<dbReference type="Pfam" id="PF01156">
    <property type="entry name" value="IU_nuc_hydro"/>
    <property type="match status" value="1"/>
</dbReference>
<dbReference type="SUPFAM" id="SSF53590">
    <property type="entry name" value="Nucleoside hydrolase"/>
    <property type="match status" value="1"/>
</dbReference>
<keyword evidence="2" id="KW-0326">Glycosidase</keyword>
<proteinExistence type="predicted"/>
<dbReference type="InterPro" id="IPR036452">
    <property type="entry name" value="Ribo_hydro-like"/>
</dbReference>
<dbReference type="InterPro" id="IPR001910">
    <property type="entry name" value="Inosine/uridine_hydrolase_dom"/>
</dbReference>
<gene>
    <name evidence="4" type="ORF">QTN89_14325</name>
</gene>
<dbReference type="PROSITE" id="PS01247">
    <property type="entry name" value="IUNH"/>
    <property type="match status" value="1"/>
</dbReference>
<dbReference type="PANTHER" id="PTHR12304">
    <property type="entry name" value="INOSINE-URIDINE PREFERRING NUCLEOSIDE HYDROLASE"/>
    <property type="match status" value="1"/>
</dbReference>
<protein>
    <submittedName>
        <fullName evidence="4">Nucleoside hydrolase</fullName>
    </submittedName>
</protein>
<name>A0ABT7PJE2_9BACT</name>
<dbReference type="EMBL" id="JASZZN010000009">
    <property type="protein sequence ID" value="MDM4016618.1"/>
    <property type="molecule type" value="Genomic_DNA"/>
</dbReference>
<feature type="domain" description="Inosine/uridine-preferring nucleoside hydrolase" evidence="3">
    <location>
        <begin position="5"/>
        <end position="298"/>
    </location>
</feature>
<dbReference type="Proteomes" id="UP001239462">
    <property type="component" value="Unassembled WGS sequence"/>
</dbReference>
<dbReference type="CDD" id="cd00455">
    <property type="entry name" value="nuc_hydro"/>
    <property type="match status" value="1"/>
</dbReference>
<evidence type="ECO:0000259" key="3">
    <source>
        <dbReference type="Pfam" id="PF01156"/>
    </source>
</evidence>